<dbReference type="GO" id="GO:0000209">
    <property type="term" value="P:protein polyubiquitination"/>
    <property type="evidence" value="ECO:0007669"/>
    <property type="project" value="TreeGrafter"/>
</dbReference>
<dbReference type="KEGG" id="cvn:111118856"/>
<evidence type="ECO:0000313" key="2">
    <source>
        <dbReference type="Proteomes" id="UP000694844"/>
    </source>
</evidence>
<name>A0A8B8CEP0_CRAVI</name>
<evidence type="ECO:0000313" key="3">
    <source>
        <dbReference type="RefSeq" id="XP_022314247.1"/>
    </source>
</evidence>
<feature type="region of interest" description="Disordered" evidence="1">
    <location>
        <begin position="161"/>
        <end position="216"/>
    </location>
</feature>
<dbReference type="PANTHER" id="PTHR24104">
    <property type="entry name" value="E3 UBIQUITIN-PROTEIN LIGASE NHLRC1-RELATED"/>
    <property type="match status" value="1"/>
</dbReference>
<accession>A0A8B8CEP0</accession>
<dbReference type="RefSeq" id="XP_022314247.1">
    <property type="nucleotide sequence ID" value="XM_022458539.1"/>
</dbReference>
<dbReference type="InterPro" id="IPR011042">
    <property type="entry name" value="6-blade_b-propeller_TolB-like"/>
</dbReference>
<protein>
    <submittedName>
        <fullName evidence="3">Tripartite motif-containing protein 2-like</fullName>
    </submittedName>
</protein>
<dbReference type="AlphaFoldDB" id="A0A8B8CEP0"/>
<dbReference type="GO" id="GO:0008270">
    <property type="term" value="F:zinc ion binding"/>
    <property type="evidence" value="ECO:0007669"/>
    <property type="project" value="UniProtKB-KW"/>
</dbReference>
<dbReference type="Gene3D" id="2.130.10.10">
    <property type="entry name" value="YVTN repeat-like/Quinoprotein amine dehydrogenase"/>
    <property type="match status" value="1"/>
</dbReference>
<dbReference type="PANTHER" id="PTHR24104:SF25">
    <property type="entry name" value="PROTEIN LIN-41"/>
    <property type="match status" value="1"/>
</dbReference>
<proteinExistence type="predicted"/>
<dbReference type="GeneID" id="111118856"/>
<evidence type="ECO:0000256" key="1">
    <source>
        <dbReference type="SAM" id="MobiDB-lite"/>
    </source>
</evidence>
<dbReference type="Proteomes" id="UP000694844">
    <property type="component" value="Chromosome 2"/>
</dbReference>
<organism evidence="2 3">
    <name type="scientific">Crassostrea virginica</name>
    <name type="common">Eastern oyster</name>
    <dbReference type="NCBI Taxonomy" id="6565"/>
    <lineage>
        <taxon>Eukaryota</taxon>
        <taxon>Metazoa</taxon>
        <taxon>Spiralia</taxon>
        <taxon>Lophotrochozoa</taxon>
        <taxon>Mollusca</taxon>
        <taxon>Bivalvia</taxon>
        <taxon>Autobranchia</taxon>
        <taxon>Pteriomorphia</taxon>
        <taxon>Ostreida</taxon>
        <taxon>Ostreoidea</taxon>
        <taxon>Ostreidae</taxon>
        <taxon>Crassostrea</taxon>
    </lineage>
</organism>
<dbReference type="GO" id="GO:0043161">
    <property type="term" value="P:proteasome-mediated ubiquitin-dependent protein catabolic process"/>
    <property type="evidence" value="ECO:0007669"/>
    <property type="project" value="TreeGrafter"/>
</dbReference>
<dbReference type="GO" id="GO:0061630">
    <property type="term" value="F:ubiquitin protein ligase activity"/>
    <property type="evidence" value="ECO:0007669"/>
    <property type="project" value="TreeGrafter"/>
</dbReference>
<gene>
    <name evidence="3" type="primary">LOC111118856</name>
</gene>
<reference evidence="3" key="1">
    <citation type="submission" date="2025-08" db="UniProtKB">
        <authorList>
            <consortium name="RefSeq"/>
        </authorList>
    </citation>
    <scope>IDENTIFICATION</scope>
    <source>
        <tissue evidence="3">Whole sample</tissue>
    </source>
</reference>
<dbReference type="InterPro" id="IPR015943">
    <property type="entry name" value="WD40/YVTN_repeat-like_dom_sf"/>
</dbReference>
<keyword evidence="2" id="KW-1185">Reference proteome</keyword>
<sequence>MELIEKDLSELDKSIYPEYKKCANDLINKKKDVRNNSEELKTNLMKQGEALHAEIDTIIQGKKSDIEDMNAQCMTALDQQEDAINHTITEMKQVIEDLQNLLKTDDVKRVFEYTSKNEEFRIVPAQIHLPLPTVTIQEINTENIHQQIRSLLDQVITFPARQADDQSSTTSEHSDPLKTAGPSSSPPARPLIAGPATRKEEYGDPMKTSGVTSTTSGSTLIDYPRILTYIDTGYGKRTLTNVTCLSDNELWIWRNHDNTMRLYNLQGELLRSVQTESENGAWNIAVTQDKNLVYTDYWDRSVNLVSGTQIQKVIKLKGWAPLYLCISSSGELLVVMMNDKNQGTRVVRYSGSTETQRIQWDAQGKPLFTPGFSSKYLSENRNLDICVADNGAGAVVVVSAAGKLRFRYTGSPFTPRESFYPLGITTDSHGNILTCDSYSDSIHILDQDGHFLRYIDNCGLQRPWCLCLDSKDNLFVAEYHTGPLPSARRN</sequence>
<dbReference type="InterPro" id="IPR050952">
    <property type="entry name" value="TRIM-NHL_E3_ligases"/>
</dbReference>
<dbReference type="SUPFAM" id="SSF101898">
    <property type="entry name" value="NHL repeat"/>
    <property type="match status" value="1"/>
</dbReference>
<dbReference type="Gene3D" id="2.120.10.30">
    <property type="entry name" value="TolB, C-terminal domain"/>
    <property type="match status" value="1"/>
</dbReference>